<protein>
    <submittedName>
        <fullName evidence="2">DUF3035 domain-containing protein</fullName>
    </submittedName>
</protein>
<evidence type="ECO:0000313" key="2">
    <source>
        <dbReference type="EMBL" id="NBC36928.1"/>
    </source>
</evidence>
<dbReference type="PROSITE" id="PS51257">
    <property type="entry name" value="PROKAR_LIPOPROTEIN"/>
    <property type="match status" value="1"/>
</dbReference>
<dbReference type="Proteomes" id="UP000753724">
    <property type="component" value="Unassembled WGS sequence"/>
</dbReference>
<organism evidence="2 3">
    <name type="scientific">Novosphingobium ovatum</name>
    <dbReference type="NCBI Taxonomy" id="1908523"/>
    <lineage>
        <taxon>Bacteria</taxon>
        <taxon>Pseudomonadati</taxon>
        <taxon>Pseudomonadota</taxon>
        <taxon>Alphaproteobacteria</taxon>
        <taxon>Sphingomonadales</taxon>
        <taxon>Sphingomonadaceae</taxon>
        <taxon>Novosphingobium</taxon>
    </lineage>
</organism>
<evidence type="ECO:0000313" key="3">
    <source>
        <dbReference type="Proteomes" id="UP000753724"/>
    </source>
</evidence>
<gene>
    <name evidence="2" type="ORF">GTZ99_10200</name>
</gene>
<comment type="caution">
    <text evidence="2">The sequence shown here is derived from an EMBL/GenBank/DDBJ whole genome shotgun (WGS) entry which is preliminary data.</text>
</comment>
<accession>A0ABW9XEG4</accession>
<name>A0ABW9XEG4_9SPHN</name>
<dbReference type="Pfam" id="PF11233">
    <property type="entry name" value="DUF3035"/>
    <property type="match status" value="1"/>
</dbReference>
<proteinExistence type="predicted"/>
<feature type="region of interest" description="Disordered" evidence="1">
    <location>
        <begin position="45"/>
        <end position="135"/>
    </location>
</feature>
<feature type="compositionally biased region" description="Basic and acidic residues" evidence="1">
    <location>
        <begin position="126"/>
        <end position="135"/>
    </location>
</feature>
<dbReference type="EMBL" id="JAAAPO010000004">
    <property type="protein sequence ID" value="NBC36928.1"/>
    <property type="molecule type" value="Genomic_DNA"/>
</dbReference>
<dbReference type="RefSeq" id="WP_161718554.1">
    <property type="nucleotide sequence ID" value="NZ_JAAAPO010000004.1"/>
</dbReference>
<dbReference type="InterPro" id="IPR021395">
    <property type="entry name" value="DUF3035"/>
</dbReference>
<keyword evidence="3" id="KW-1185">Reference proteome</keyword>
<evidence type="ECO:0000256" key="1">
    <source>
        <dbReference type="SAM" id="MobiDB-lite"/>
    </source>
</evidence>
<reference evidence="3" key="1">
    <citation type="submission" date="2020-01" db="EMBL/GenBank/DDBJ databases">
        <title>Sphingomonas sp. strain CSW-10.</title>
        <authorList>
            <person name="Chen W.-M."/>
        </authorList>
    </citation>
    <scope>NUCLEOTIDE SEQUENCE [LARGE SCALE GENOMIC DNA]</scope>
    <source>
        <strain evidence="3">FSY-8</strain>
    </source>
</reference>
<sequence length="135" mass="13962">MRKISAVLVACATTVLLTGCGAGGLFNRVRPDEFAVQRQAPLWVPPDFALTPPQPGAPRPASRTQQQETLDAMFGGPAQRSGVERSVAARTGAPDPSIRSTVADPRTLTATKGGVTSDIIAAPAGDGREARVTGQ</sequence>